<feature type="transmembrane region" description="Helical" evidence="5">
    <location>
        <begin position="218"/>
        <end position="236"/>
    </location>
</feature>
<protein>
    <submittedName>
        <fullName evidence="6">Protein-S-isoprenylcysteine O-methyltransferase Ste14</fullName>
    </submittedName>
</protein>
<keyword evidence="2 5" id="KW-0812">Transmembrane</keyword>
<gene>
    <name evidence="6" type="ORF">GGR31_002174</name>
</gene>
<evidence type="ECO:0000256" key="3">
    <source>
        <dbReference type="ARBA" id="ARBA00022989"/>
    </source>
</evidence>
<keyword evidence="4 5" id="KW-0472">Membrane</keyword>
<proteinExistence type="predicted"/>
<evidence type="ECO:0000256" key="5">
    <source>
        <dbReference type="SAM" id="Phobius"/>
    </source>
</evidence>
<evidence type="ECO:0000256" key="4">
    <source>
        <dbReference type="ARBA" id="ARBA00023136"/>
    </source>
</evidence>
<dbReference type="Gene3D" id="1.20.120.1630">
    <property type="match status" value="1"/>
</dbReference>
<keyword evidence="7" id="KW-1185">Reference proteome</keyword>
<dbReference type="EMBL" id="JAVDQA010000006">
    <property type="protein sequence ID" value="MDR6301505.1"/>
    <property type="molecule type" value="Genomic_DNA"/>
</dbReference>
<name>A0ABU1K7B6_9FLAO</name>
<dbReference type="RefSeq" id="WP_309728977.1">
    <property type="nucleotide sequence ID" value="NZ_JAVDQA010000006.1"/>
</dbReference>
<comment type="subcellular location">
    <subcellularLocation>
        <location evidence="1">Endomembrane system</location>
        <topology evidence="1">Multi-pass membrane protein</topology>
    </subcellularLocation>
</comment>
<feature type="transmembrane region" description="Helical" evidence="5">
    <location>
        <begin position="20"/>
        <end position="40"/>
    </location>
</feature>
<organism evidence="6 7">
    <name type="scientific">Mesonia maritima</name>
    <dbReference type="NCBI Taxonomy" id="1793873"/>
    <lineage>
        <taxon>Bacteria</taxon>
        <taxon>Pseudomonadati</taxon>
        <taxon>Bacteroidota</taxon>
        <taxon>Flavobacteriia</taxon>
        <taxon>Flavobacteriales</taxon>
        <taxon>Flavobacteriaceae</taxon>
        <taxon>Mesonia</taxon>
    </lineage>
</organism>
<sequence>MALQEELEQQGIWLFKYRSFLPLVILFIGTTLYLRTEIYPETFFLEETPYEIYYEMACLFLSLLGLFIRVYTVGHTPKNTSGRNTTQGQVADTLNTSGMYSIVRHPLYVGNFLMWVGPAMLTGNLWFIVAFCLFYWIYYERIMYAEEQFLRRKFGNHYAKWAENVPAFVPNFRNFRKSNLPFSWKKVLKKEKNGLFALFLIFFIFDFSGELIENETDYNYFLIAMCLLTGISYIILKIIKKKTTLLNEKNR</sequence>
<accession>A0ABU1K7B6</accession>
<keyword evidence="3 5" id="KW-1133">Transmembrane helix</keyword>
<feature type="transmembrane region" description="Helical" evidence="5">
    <location>
        <begin position="52"/>
        <end position="71"/>
    </location>
</feature>
<dbReference type="Pfam" id="PF04191">
    <property type="entry name" value="PEMT"/>
    <property type="match status" value="1"/>
</dbReference>
<dbReference type="InterPro" id="IPR007318">
    <property type="entry name" value="Phopholipid_MeTrfase"/>
</dbReference>
<dbReference type="PANTHER" id="PTHR12714:SF9">
    <property type="entry name" value="PROTEIN-S-ISOPRENYLCYSTEINE O-METHYLTRANSFERASE"/>
    <property type="match status" value="1"/>
</dbReference>
<evidence type="ECO:0000313" key="7">
    <source>
        <dbReference type="Proteomes" id="UP001257659"/>
    </source>
</evidence>
<dbReference type="PANTHER" id="PTHR12714">
    <property type="entry name" value="PROTEIN-S ISOPRENYLCYSTEINE O-METHYLTRANSFERASE"/>
    <property type="match status" value="1"/>
</dbReference>
<feature type="transmembrane region" description="Helical" evidence="5">
    <location>
        <begin position="112"/>
        <end position="138"/>
    </location>
</feature>
<evidence type="ECO:0000313" key="6">
    <source>
        <dbReference type="EMBL" id="MDR6301505.1"/>
    </source>
</evidence>
<evidence type="ECO:0000256" key="1">
    <source>
        <dbReference type="ARBA" id="ARBA00004127"/>
    </source>
</evidence>
<dbReference type="Proteomes" id="UP001257659">
    <property type="component" value="Unassembled WGS sequence"/>
</dbReference>
<reference evidence="6 7" key="1">
    <citation type="submission" date="2023-07" db="EMBL/GenBank/DDBJ databases">
        <title>Genomic Encyclopedia of Type Strains, Phase IV (KMG-IV): sequencing the most valuable type-strain genomes for metagenomic binning, comparative biology and taxonomic classification.</title>
        <authorList>
            <person name="Goeker M."/>
        </authorList>
    </citation>
    <scope>NUCLEOTIDE SEQUENCE [LARGE SCALE GENOMIC DNA]</scope>
    <source>
        <strain evidence="6 7">DSM 102814</strain>
    </source>
</reference>
<evidence type="ECO:0000256" key="2">
    <source>
        <dbReference type="ARBA" id="ARBA00022692"/>
    </source>
</evidence>
<feature type="transmembrane region" description="Helical" evidence="5">
    <location>
        <begin position="194"/>
        <end position="212"/>
    </location>
</feature>
<comment type="caution">
    <text evidence="6">The sequence shown here is derived from an EMBL/GenBank/DDBJ whole genome shotgun (WGS) entry which is preliminary data.</text>
</comment>